<evidence type="ECO:0000256" key="2">
    <source>
        <dbReference type="ARBA" id="ARBA00022741"/>
    </source>
</evidence>
<organism evidence="5">
    <name type="scientific">uncultured euryarchaeote Rifle_16ft_4_minimus_23719</name>
    <dbReference type="NCBI Taxonomy" id="1665190"/>
    <lineage>
        <taxon>Archaea</taxon>
        <taxon>Methanobacteriati</taxon>
        <taxon>Methanobacteriota</taxon>
        <taxon>environmental samples</taxon>
    </lineage>
</organism>
<dbReference type="SUPFAM" id="SSF52540">
    <property type="entry name" value="P-loop containing nucleoside triphosphate hydrolases"/>
    <property type="match status" value="1"/>
</dbReference>
<evidence type="ECO:0000313" key="5">
    <source>
        <dbReference type="EMBL" id="AKQ01711.1"/>
    </source>
</evidence>
<evidence type="ECO:0000256" key="3">
    <source>
        <dbReference type="ARBA" id="ARBA00022840"/>
    </source>
</evidence>
<dbReference type="SMART" id="SM00382">
    <property type="entry name" value="AAA"/>
    <property type="match status" value="1"/>
</dbReference>
<protein>
    <submittedName>
        <fullName evidence="5">ABC transporter, NitT/TauT family transport system ATP-binding protein</fullName>
    </submittedName>
</protein>
<proteinExistence type="predicted"/>
<keyword evidence="1" id="KW-0813">Transport</keyword>
<dbReference type="GO" id="GO:0016887">
    <property type="term" value="F:ATP hydrolysis activity"/>
    <property type="evidence" value="ECO:0007669"/>
    <property type="project" value="InterPro"/>
</dbReference>
<dbReference type="InterPro" id="IPR017871">
    <property type="entry name" value="ABC_transporter-like_CS"/>
</dbReference>
<evidence type="ECO:0000256" key="1">
    <source>
        <dbReference type="ARBA" id="ARBA00022448"/>
    </source>
</evidence>
<dbReference type="PANTHER" id="PTHR42788:SF13">
    <property type="entry name" value="ALIPHATIC SULFONATES IMPORT ATP-BINDING PROTEIN SSUB"/>
    <property type="match status" value="1"/>
</dbReference>
<dbReference type="PROSITE" id="PS00211">
    <property type="entry name" value="ABC_TRANSPORTER_1"/>
    <property type="match status" value="1"/>
</dbReference>
<dbReference type="InterPro" id="IPR050166">
    <property type="entry name" value="ABC_transporter_ATP-bind"/>
</dbReference>
<keyword evidence="2" id="KW-0547">Nucleotide-binding</keyword>
<dbReference type="PROSITE" id="PS50893">
    <property type="entry name" value="ABC_TRANSPORTER_2"/>
    <property type="match status" value="1"/>
</dbReference>
<sequence length="253" mass="28403">MTDAPPLLEVRGISKSYVDGAKEFKVLDGIDFAVRDRDFVCVVGSSGCGKSTLLRIIVGLEPPTAGTVRFEGQPIRADNPQVAMVFQSFALFPWLTVEQNVELGLEARGRPPGERRERARRSIEEVGLTGFENAYPRELSGGMKQRVGIARALAMEPLLLCMDEPFYALDGLTAQSLRDEILQLWSDPEHPPRAVLMVTHNIEEAVYLADRVIVLSDRPGRILAERRIDLPRPRNRKEPEFYGWVDELYSLIV</sequence>
<dbReference type="Pfam" id="PF00005">
    <property type="entry name" value="ABC_tran"/>
    <property type="match status" value="1"/>
</dbReference>
<dbReference type="GO" id="GO:0005524">
    <property type="term" value="F:ATP binding"/>
    <property type="evidence" value="ECO:0007669"/>
    <property type="project" value="UniProtKB-KW"/>
</dbReference>
<name>A0A0H4T262_9EURY</name>
<dbReference type="InterPro" id="IPR027417">
    <property type="entry name" value="P-loop_NTPase"/>
</dbReference>
<dbReference type="InterPro" id="IPR003439">
    <property type="entry name" value="ABC_transporter-like_ATP-bd"/>
</dbReference>
<evidence type="ECO:0000259" key="4">
    <source>
        <dbReference type="PROSITE" id="PS50893"/>
    </source>
</evidence>
<dbReference type="EMBL" id="KT006976">
    <property type="protein sequence ID" value="AKQ01711.1"/>
    <property type="molecule type" value="Genomic_DNA"/>
</dbReference>
<accession>A0A0H4T262</accession>
<dbReference type="CDD" id="cd03293">
    <property type="entry name" value="ABC_NrtD_SsuB_transporters"/>
    <property type="match status" value="1"/>
</dbReference>
<dbReference type="Gene3D" id="3.40.50.300">
    <property type="entry name" value="P-loop containing nucleotide triphosphate hydrolases"/>
    <property type="match status" value="1"/>
</dbReference>
<dbReference type="PANTHER" id="PTHR42788">
    <property type="entry name" value="TAURINE IMPORT ATP-BINDING PROTEIN-RELATED"/>
    <property type="match status" value="1"/>
</dbReference>
<keyword evidence="3 5" id="KW-0067">ATP-binding</keyword>
<dbReference type="InterPro" id="IPR003593">
    <property type="entry name" value="AAA+_ATPase"/>
</dbReference>
<dbReference type="AlphaFoldDB" id="A0A0H4T262"/>
<feature type="domain" description="ABC transporter" evidence="4">
    <location>
        <begin position="8"/>
        <end position="242"/>
    </location>
</feature>
<reference evidence="5" key="1">
    <citation type="journal article" date="2015" name="ISME J.">
        <title>Aquifer environment selects for microbial species cohorts in sediment and groundwater.</title>
        <authorList>
            <person name="Hug L.A."/>
            <person name="Thomas B.C."/>
            <person name="Brown C.T."/>
            <person name="Frischkorn K.R."/>
            <person name="Williams K.H."/>
            <person name="Tringe S.G."/>
            <person name="Banfield J.F."/>
        </authorList>
    </citation>
    <scope>NUCLEOTIDE SEQUENCE</scope>
</reference>